<dbReference type="Pfam" id="PF00528">
    <property type="entry name" value="BPD_transp_1"/>
    <property type="match status" value="1"/>
</dbReference>
<dbReference type="AlphaFoldDB" id="A0A830F0R8"/>
<dbReference type="EMBL" id="BMPF01000001">
    <property type="protein sequence ID" value="GGL28155.1"/>
    <property type="molecule type" value="Genomic_DNA"/>
</dbReference>
<comment type="subcellular location">
    <subcellularLocation>
        <location evidence="1 9">Cell membrane</location>
        <topology evidence="1 9">Multi-pass membrane protein</topology>
    </subcellularLocation>
</comment>
<feature type="transmembrane region" description="Helical" evidence="9">
    <location>
        <begin position="282"/>
        <end position="303"/>
    </location>
</feature>
<evidence type="ECO:0000256" key="3">
    <source>
        <dbReference type="ARBA" id="ARBA00022448"/>
    </source>
</evidence>
<feature type="transmembrane region" description="Helical" evidence="9">
    <location>
        <begin position="58"/>
        <end position="81"/>
    </location>
</feature>
<dbReference type="PANTHER" id="PTHR30183">
    <property type="entry name" value="MOLYBDENUM TRANSPORT SYSTEM PERMEASE PROTEIN MODB"/>
    <property type="match status" value="1"/>
</dbReference>
<dbReference type="InterPro" id="IPR000515">
    <property type="entry name" value="MetI-like"/>
</dbReference>
<organism evidence="11 12">
    <name type="scientific">Halarchaeum grantii</name>
    <dbReference type="NCBI Taxonomy" id="1193105"/>
    <lineage>
        <taxon>Archaea</taxon>
        <taxon>Methanobacteriati</taxon>
        <taxon>Methanobacteriota</taxon>
        <taxon>Stenosarchaea group</taxon>
        <taxon>Halobacteria</taxon>
        <taxon>Halobacteriales</taxon>
        <taxon>Halobacteriaceae</taxon>
    </lineage>
</organism>
<evidence type="ECO:0000256" key="2">
    <source>
        <dbReference type="ARBA" id="ARBA00009306"/>
    </source>
</evidence>
<evidence type="ECO:0000256" key="9">
    <source>
        <dbReference type="RuleBase" id="RU363032"/>
    </source>
</evidence>
<dbReference type="GO" id="GO:0005886">
    <property type="term" value="C:plasma membrane"/>
    <property type="evidence" value="ECO:0007669"/>
    <property type="project" value="UniProtKB-SubCell"/>
</dbReference>
<feature type="transmembrane region" description="Helical" evidence="9">
    <location>
        <begin position="34"/>
        <end position="51"/>
    </location>
</feature>
<evidence type="ECO:0000313" key="11">
    <source>
        <dbReference type="EMBL" id="GGL28155.1"/>
    </source>
</evidence>
<keyword evidence="5" id="KW-0500">Molybdenum</keyword>
<dbReference type="Proteomes" id="UP000628840">
    <property type="component" value="Unassembled WGS sequence"/>
</dbReference>
<gene>
    <name evidence="11" type="ORF">GCM10009037_09760</name>
</gene>
<dbReference type="RefSeq" id="WP_188879794.1">
    <property type="nucleotide sequence ID" value="NZ_BMPF01000001.1"/>
</dbReference>
<keyword evidence="8 9" id="KW-0472">Membrane</keyword>
<evidence type="ECO:0000313" key="12">
    <source>
        <dbReference type="Proteomes" id="UP000628840"/>
    </source>
</evidence>
<feature type="transmembrane region" description="Helical" evidence="9">
    <location>
        <begin position="136"/>
        <end position="157"/>
    </location>
</feature>
<dbReference type="PANTHER" id="PTHR30183:SF3">
    <property type="entry name" value="MOLYBDENUM TRANSPORT SYSTEM PERMEASE PROTEIN MODB"/>
    <property type="match status" value="1"/>
</dbReference>
<feature type="domain" description="ABC transmembrane type-1" evidence="10">
    <location>
        <begin position="99"/>
        <end position="303"/>
    </location>
</feature>
<keyword evidence="3 9" id="KW-0813">Transport</keyword>
<evidence type="ECO:0000256" key="1">
    <source>
        <dbReference type="ARBA" id="ARBA00004651"/>
    </source>
</evidence>
<dbReference type="InterPro" id="IPR035906">
    <property type="entry name" value="MetI-like_sf"/>
</dbReference>
<comment type="similarity">
    <text evidence="2 9">Belongs to the binding-protein-dependent transport system permease family.</text>
</comment>
<keyword evidence="7 9" id="KW-1133">Transmembrane helix</keyword>
<accession>A0A830F0R8</accession>
<sequence length="314" mass="32328">MRTPTLDARTLVLAVAGVQLAAFAVASALGRPTLYVVFAVASAGVLGASAGRGAFGVVAALCGGTLLVALAYPLATLATFTTPGAVLDALARPDVQRTLYVSVYAPLLATLLATVLGVPLALLLRRGFTGRPVVEALVDLPLVVPHSVAGLAVLLAFGESGAFPTLPVLGAMPGLVLALAFVAAPYLVNGAREGFEAVDRDAERAARSLGASRFETFRRVTGPLAVRGVLSGAVLSWGRAVSEYGAVAVVAYNVTVFYPPAGERVQAMFGSVFVVHELDVNFESAVSVAVLLLLVCVAVFLAVRALTRETGRWT</sequence>
<evidence type="ECO:0000256" key="7">
    <source>
        <dbReference type="ARBA" id="ARBA00022989"/>
    </source>
</evidence>
<evidence type="ECO:0000256" key="4">
    <source>
        <dbReference type="ARBA" id="ARBA00022475"/>
    </source>
</evidence>
<dbReference type="SUPFAM" id="SSF161098">
    <property type="entry name" value="MetI-like"/>
    <property type="match status" value="1"/>
</dbReference>
<dbReference type="OrthoDB" id="11163at2157"/>
<keyword evidence="6 9" id="KW-0812">Transmembrane</keyword>
<evidence type="ECO:0000256" key="8">
    <source>
        <dbReference type="ARBA" id="ARBA00023136"/>
    </source>
</evidence>
<comment type="caution">
    <text evidence="11">The sequence shown here is derived from an EMBL/GenBank/DDBJ whole genome shotgun (WGS) entry which is preliminary data.</text>
</comment>
<feature type="transmembrane region" description="Helical" evidence="9">
    <location>
        <begin position="169"/>
        <end position="188"/>
    </location>
</feature>
<protein>
    <recommendedName>
        <fullName evidence="10">ABC transmembrane type-1 domain-containing protein</fullName>
    </recommendedName>
</protein>
<dbReference type="CDD" id="cd06261">
    <property type="entry name" value="TM_PBP2"/>
    <property type="match status" value="1"/>
</dbReference>
<dbReference type="Gene3D" id="1.10.3720.10">
    <property type="entry name" value="MetI-like"/>
    <property type="match status" value="1"/>
</dbReference>
<keyword evidence="12" id="KW-1185">Reference proteome</keyword>
<feature type="transmembrane region" description="Helical" evidence="9">
    <location>
        <begin position="244"/>
        <end position="262"/>
    </location>
</feature>
<keyword evidence="4" id="KW-1003">Cell membrane</keyword>
<evidence type="ECO:0000256" key="6">
    <source>
        <dbReference type="ARBA" id="ARBA00022692"/>
    </source>
</evidence>
<dbReference type="GO" id="GO:0055085">
    <property type="term" value="P:transmembrane transport"/>
    <property type="evidence" value="ECO:0007669"/>
    <property type="project" value="InterPro"/>
</dbReference>
<name>A0A830F0R8_9EURY</name>
<feature type="transmembrane region" description="Helical" evidence="9">
    <location>
        <begin position="101"/>
        <end position="124"/>
    </location>
</feature>
<evidence type="ECO:0000259" key="10">
    <source>
        <dbReference type="PROSITE" id="PS50928"/>
    </source>
</evidence>
<dbReference type="PROSITE" id="PS50928">
    <property type="entry name" value="ABC_TM1"/>
    <property type="match status" value="1"/>
</dbReference>
<proteinExistence type="inferred from homology"/>
<evidence type="ECO:0000256" key="5">
    <source>
        <dbReference type="ARBA" id="ARBA00022505"/>
    </source>
</evidence>
<reference evidence="11 12" key="1">
    <citation type="journal article" date="2019" name="Int. J. Syst. Evol. Microbiol.">
        <title>The Global Catalogue of Microorganisms (GCM) 10K type strain sequencing project: providing services to taxonomists for standard genome sequencing and annotation.</title>
        <authorList>
            <consortium name="The Broad Institute Genomics Platform"/>
            <consortium name="The Broad Institute Genome Sequencing Center for Infectious Disease"/>
            <person name="Wu L."/>
            <person name="Ma J."/>
        </authorList>
    </citation>
    <scope>NUCLEOTIDE SEQUENCE [LARGE SCALE GENOMIC DNA]</scope>
    <source>
        <strain evidence="11 12">JCM 19585</strain>
    </source>
</reference>